<dbReference type="InterPro" id="IPR014777">
    <property type="entry name" value="4pyrrole_Mease_sub1"/>
</dbReference>
<dbReference type="InterPro" id="IPR014776">
    <property type="entry name" value="4pyrrole_Mease_sub2"/>
</dbReference>
<evidence type="ECO:0000256" key="3">
    <source>
        <dbReference type="ARBA" id="ARBA00006729"/>
    </source>
</evidence>
<comment type="caution">
    <text evidence="10">The sequence shown here is derived from an EMBL/GenBank/DDBJ whole genome shotgun (WGS) entry which is preliminary data.</text>
</comment>
<dbReference type="Proteomes" id="UP001281761">
    <property type="component" value="Unassembled WGS sequence"/>
</dbReference>
<evidence type="ECO:0000256" key="2">
    <source>
        <dbReference type="ARBA" id="ARBA00005156"/>
    </source>
</evidence>
<dbReference type="Gene3D" id="3.30.950.10">
    <property type="entry name" value="Methyltransferase, Cobalt-precorrin-4 Transmethylase, Domain 2"/>
    <property type="match status" value="1"/>
</dbReference>
<keyword evidence="11" id="KW-1185">Reference proteome</keyword>
<dbReference type="SUPFAM" id="SSF53790">
    <property type="entry name" value="Tetrapyrrole methylase"/>
    <property type="match status" value="1"/>
</dbReference>
<dbReference type="PIRSF" id="PIRSF036432">
    <property type="entry name" value="Diphthine_synth"/>
    <property type="match status" value="1"/>
</dbReference>
<gene>
    <name evidence="10" type="ORF">BLNAU_9010</name>
</gene>
<evidence type="ECO:0000313" key="11">
    <source>
        <dbReference type="Proteomes" id="UP001281761"/>
    </source>
</evidence>
<keyword evidence="5 10" id="KW-0489">Methyltransferase</keyword>
<keyword evidence="6 10" id="KW-0808">Transferase</keyword>
<evidence type="ECO:0000256" key="5">
    <source>
        <dbReference type="ARBA" id="ARBA00022603"/>
    </source>
</evidence>
<feature type="domain" description="Tetrapyrrole methylase" evidence="9">
    <location>
        <begin position="5"/>
        <end position="239"/>
    </location>
</feature>
<comment type="similarity">
    <text evidence="3">Belongs to the diphthine synthase family.</text>
</comment>
<dbReference type="EMBL" id="JARBJD010000060">
    <property type="protein sequence ID" value="KAK2956034.1"/>
    <property type="molecule type" value="Genomic_DNA"/>
</dbReference>
<dbReference type="PANTHER" id="PTHR10882">
    <property type="entry name" value="DIPHTHINE SYNTHASE"/>
    <property type="match status" value="1"/>
</dbReference>
<evidence type="ECO:0000256" key="8">
    <source>
        <dbReference type="ARBA" id="ARBA00048752"/>
    </source>
</evidence>
<evidence type="ECO:0000313" key="10">
    <source>
        <dbReference type="EMBL" id="KAK2956034.1"/>
    </source>
</evidence>
<dbReference type="EC" id="2.1.1.314" evidence="4"/>
<dbReference type="GO" id="GO:0141133">
    <property type="term" value="F:diphthine methyl ester synthase activity"/>
    <property type="evidence" value="ECO:0007669"/>
    <property type="project" value="UniProtKB-EC"/>
</dbReference>
<evidence type="ECO:0000259" key="9">
    <source>
        <dbReference type="Pfam" id="PF00590"/>
    </source>
</evidence>
<accession>A0ABQ9XX25</accession>
<reference evidence="10 11" key="1">
    <citation type="journal article" date="2022" name="bioRxiv">
        <title>Genomics of Preaxostyla Flagellates Illuminates Evolutionary Transitions and the Path Towards Mitochondrial Loss.</title>
        <authorList>
            <person name="Novak L.V.F."/>
            <person name="Treitli S.C."/>
            <person name="Pyrih J."/>
            <person name="Halakuc P."/>
            <person name="Pipaliya S.V."/>
            <person name="Vacek V."/>
            <person name="Brzon O."/>
            <person name="Soukal P."/>
            <person name="Eme L."/>
            <person name="Dacks J.B."/>
            <person name="Karnkowska A."/>
            <person name="Elias M."/>
            <person name="Hampl V."/>
        </authorList>
    </citation>
    <scope>NUCLEOTIDE SEQUENCE [LARGE SCALE GENOMIC DNA]</scope>
    <source>
        <strain evidence="10">NAU3</strain>
        <tissue evidence="10">Gut</tissue>
    </source>
</reference>
<dbReference type="GO" id="GO:0032259">
    <property type="term" value="P:methylation"/>
    <property type="evidence" value="ECO:0007669"/>
    <property type="project" value="UniProtKB-KW"/>
</dbReference>
<comment type="catalytic activity">
    <reaction evidence="8">
        <text>2-[(3S)-amino-3-carboxypropyl]-L-histidyl-[translation elongation factor 2] + 4 S-adenosyl-L-methionine = diphthine methyl ester-[translation elongation factor 2] + 4 S-adenosyl-L-homocysteine + 3 H(+)</text>
        <dbReference type="Rhea" id="RHEA:42652"/>
        <dbReference type="Rhea" id="RHEA-COMP:9749"/>
        <dbReference type="Rhea" id="RHEA-COMP:10173"/>
        <dbReference type="ChEBI" id="CHEBI:15378"/>
        <dbReference type="ChEBI" id="CHEBI:57856"/>
        <dbReference type="ChEBI" id="CHEBI:59789"/>
        <dbReference type="ChEBI" id="CHEBI:73995"/>
        <dbReference type="ChEBI" id="CHEBI:79005"/>
        <dbReference type="EC" id="2.1.1.314"/>
    </reaction>
</comment>
<dbReference type="HAMAP" id="MF_01084">
    <property type="entry name" value="Diphthine_synth"/>
    <property type="match status" value="1"/>
</dbReference>
<dbReference type="InterPro" id="IPR004551">
    <property type="entry name" value="Dphthn_synthase"/>
</dbReference>
<dbReference type="NCBIfam" id="TIGR00522">
    <property type="entry name" value="dph5"/>
    <property type="match status" value="1"/>
</dbReference>
<comment type="pathway">
    <text evidence="2">Protein modification; peptidyl-diphthamide biosynthesis.</text>
</comment>
<proteinExistence type="inferred from homology"/>
<dbReference type="CDD" id="cd11647">
    <property type="entry name" value="DHP5_DphB"/>
    <property type="match status" value="1"/>
</dbReference>
<protein>
    <recommendedName>
        <fullName evidence="4">diphthine methyl ester synthase</fullName>
        <ecNumber evidence="4">2.1.1.314</ecNumber>
    </recommendedName>
</protein>
<evidence type="ECO:0000256" key="4">
    <source>
        <dbReference type="ARBA" id="ARBA00011927"/>
    </source>
</evidence>
<organism evidence="10 11">
    <name type="scientific">Blattamonas nauphoetae</name>
    <dbReference type="NCBI Taxonomy" id="2049346"/>
    <lineage>
        <taxon>Eukaryota</taxon>
        <taxon>Metamonada</taxon>
        <taxon>Preaxostyla</taxon>
        <taxon>Oxymonadida</taxon>
        <taxon>Blattamonas</taxon>
    </lineage>
</organism>
<comment type="function">
    <text evidence="1">S-adenosyl-L-methionine-dependent methyltransferase that catalyzes four methylations of the modified target histidine residue in translation elongation factor 2 (EF-2), to form an intermediate called diphthine methyl ester. The four successive methylation reactions represent the second step of diphthamide biosynthesis.</text>
</comment>
<dbReference type="Gene3D" id="3.40.1010.10">
    <property type="entry name" value="Cobalt-precorrin-4 Transmethylase, Domain 1"/>
    <property type="match status" value="1"/>
</dbReference>
<dbReference type="PANTHER" id="PTHR10882:SF0">
    <property type="entry name" value="DIPHTHINE METHYL ESTER SYNTHASE"/>
    <property type="match status" value="1"/>
</dbReference>
<dbReference type="InterPro" id="IPR000878">
    <property type="entry name" value="4pyrrol_Mease"/>
</dbReference>
<name>A0ABQ9XX25_9EUKA</name>
<dbReference type="InterPro" id="IPR035996">
    <property type="entry name" value="4pyrrol_Methylase_sf"/>
</dbReference>
<evidence type="ECO:0000256" key="1">
    <source>
        <dbReference type="ARBA" id="ARBA00004006"/>
    </source>
</evidence>
<keyword evidence="7" id="KW-0949">S-adenosyl-L-methionine</keyword>
<evidence type="ECO:0000256" key="6">
    <source>
        <dbReference type="ARBA" id="ARBA00022679"/>
    </source>
</evidence>
<sequence length="274" mass="31229">MRMPLYLIGLGLGDAKDITLRGLEIVKRASSVYLEHYTAILNDTLEEMEQLYERKVILADREFVEQQCDGMLEEARTNDVCMLVVGDVFCATTHCDIYLRAVEKGVQVHCIHNAGIMTAVGISGLSLYNFGRTVSVVFFTDSWHPSSFYDKMGENLKNELHTLCLLDIKVKEQSIENIVKGRKIYEPPRYMTVNQAIEQLLWLENEKKQNIFNLDTLCIGLTRVGSPDQRVIAGTAEQLLKVDFGPPLHSLIVPHPGQISEMEMEMINHWRIRD</sequence>
<dbReference type="Pfam" id="PF00590">
    <property type="entry name" value="TP_methylase"/>
    <property type="match status" value="1"/>
</dbReference>
<evidence type="ECO:0000256" key="7">
    <source>
        <dbReference type="ARBA" id="ARBA00022691"/>
    </source>
</evidence>